<comment type="caution">
    <text evidence="2">The sequence shown here is derived from an EMBL/GenBank/DDBJ whole genome shotgun (WGS) entry which is preliminary data.</text>
</comment>
<feature type="compositionally biased region" description="Basic and acidic residues" evidence="1">
    <location>
        <begin position="86"/>
        <end position="96"/>
    </location>
</feature>
<dbReference type="Proteomes" id="UP000034805">
    <property type="component" value="Unassembled WGS sequence"/>
</dbReference>
<protein>
    <recommendedName>
        <fullName evidence="4">Neuronal PAS domain-containing protein 3-like</fullName>
    </recommendedName>
</protein>
<evidence type="ECO:0000313" key="2">
    <source>
        <dbReference type="EMBL" id="KPP58727.1"/>
    </source>
</evidence>
<reference evidence="2 3" key="1">
    <citation type="submission" date="2015-08" db="EMBL/GenBank/DDBJ databases">
        <title>The genome of the Asian arowana (Scleropages formosus).</title>
        <authorList>
            <person name="Tan M.H."/>
            <person name="Gan H.M."/>
            <person name="Croft L.J."/>
            <person name="Austin C.M."/>
        </authorList>
    </citation>
    <scope>NUCLEOTIDE SEQUENCE [LARGE SCALE GENOMIC DNA]</scope>
    <source>
        <strain evidence="2">Aro1</strain>
    </source>
</reference>
<gene>
    <name evidence="2" type="ORF">Z043_123419</name>
</gene>
<sequence length="381" mass="40899">MGKPSGTWRRGGVSFKLRVNLCPFVGLPAGFALLAASACCAPDAACRLVSAEDNENFKSDGKGNQSENSEDPESEHRKQSGQASEQEMRRQEERDSSSNPESQDSEDSLEPSDCEGDDKEGRLGRLRGLHIKVERYGEGEAAELRDSPSSDEDDSAKDSDSAADLNAAPSSKHQKRKKRRKKQKGDGRRRRRLSVASLAPPSSSSSSDPLSPPLSASPRDKQQGTPSTSGSLLYTSDLEALQRLQAGNVVLPLVHRVTGTLAATSTAAQRVYTTGTIRYAPADVTLAMQGNLLPGAHAMNFVDVNSPGFSIDPKTPMEMLYHHVHRLNMSGPFGSGVSGASLAQMPAANVFTTAEGLFSTLPFPVYSNGIHTTQTLERKED</sequence>
<proteinExistence type="predicted"/>
<accession>A0A0P7XZQ1</accession>
<feature type="region of interest" description="Disordered" evidence="1">
    <location>
        <begin position="54"/>
        <end position="231"/>
    </location>
</feature>
<feature type="compositionally biased region" description="Low complexity" evidence="1">
    <location>
        <begin position="162"/>
        <end position="171"/>
    </location>
</feature>
<evidence type="ECO:0000256" key="1">
    <source>
        <dbReference type="SAM" id="MobiDB-lite"/>
    </source>
</evidence>
<feature type="compositionally biased region" description="Basic and acidic residues" evidence="1">
    <location>
        <begin position="131"/>
        <end position="148"/>
    </location>
</feature>
<feature type="compositionally biased region" description="Acidic residues" evidence="1">
    <location>
        <begin position="103"/>
        <end position="118"/>
    </location>
</feature>
<evidence type="ECO:0008006" key="4">
    <source>
        <dbReference type="Google" id="ProtNLM"/>
    </source>
</evidence>
<name>A0A0P7XZQ1_SCLFO</name>
<dbReference type="AlphaFoldDB" id="A0A0P7XZQ1"/>
<feature type="compositionally biased region" description="Low complexity" evidence="1">
    <location>
        <begin position="194"/>
        <end position="217"/>
    </location>
</feature>
<organism evidence="2 3">
    <name type="scientific">Scleropages formosus</name>
    <name type="common">Asian bonytongue</name>
    <name type="synonym">Osteoglossum formosum</name>
    <dbReference type="NCBI Taxonomy" id="113540"/>
    <lineage>
        <taxon>Eukaryota</taxon>
        <taxon>Metazoa</taxon>
        <taxon>Chordata</taxon>
        <taxon>Craniata</taxon>
        <taxon>Vertebrata</taxon>
        <taxon>Euteleostomi</taxon>
        <taxon>Actinopterygii</taxon>
        <taxon>Neopterygii</taxon>
        <taxon>Teleostei</taxon>
        <taxon>Osteoglossocephala</taxon>
        <taxon>Osteoglossomorpha</taxon>
        <taxon>Osteoglossiformes</taxon>
        <taxon>Osteoglossidae</taxon>
        <taxon>Scleropages</taxon>
    </lineage>
</organism>
<dbReference type="EMBL" id="JARO02013359">
    <property type="protein sequence ID" value="KPP58727.1"/>
    <property type="molecule type" value="Genomic_DNA"/>
</dbReference>
<evidence type="ECO:0000313" key="3">
    <source>
        <dbReference type="Proteomes" id="UP000034805"/>
    </source>
</evidence>
<feature type="compositionally biased region" description="Basic residues" evidence="1">
    <location>
        <begin position="172"/>
        <end position="193"/>
    </location>
</feature>